<dbReference type="GO" id="GO:0051536">
    <property type="term" value="F:iron-sulfur cluster binding"/>
    <property type="evidence" value="ECO:0007669"/>
    <property type="project" value="UniProtKB-KW"/>
</dbReference>
<keyword evidence="5" id="KW-0663">Pyridoxal phosphate</keyword>
<dbReference type="InterPro" id="IPR036866">
    <property type="entry name" value="RibonucZ/Hydroxyglut_hydro"/>
</dbReference>
<dbReference type="PROSITE" id="PS00595">
    <property type="entry name" value="AA_TRANSFER_CLASS_5"/>
    <property type="match status" value="1"/>
</dbReference>
<sequence length="712" mass="77978">MVNPLALQQSVAEVYLDANATTPVLPQIAEAVTHTMQAIYGNPSSSHITGLKARYILDHTRRLGRQLIGAQRGQFIFTSGATEGIQTAVLSALTAYQRSRRAQAGANEHKPVVLYGATEHKAVPQSLQHWLSVLAIDAELLAIPVDNEGLLDQSFIRQHLPHCLLICTMAVNNETGVYQDLQGLDKLIRSSNPDTLWMVDCVQALGKLDLQLDTLSIDYAPFSGHKLYAPKGIGFFYVREGAPYTPLIIGGGQESGLRSGTENLPGIAALHTLFELLLDDSGASPFQSHQVLCDYRQQLAAALRDSFPSISFNHDFQRSVPTTLNFSVKGILSRDIMDVFDASNIRVSSGSACSSKVARSFVLDAMQRPKWCSEGAIRLSFGPAISQAEVSQACQRIRQAGEALKQACMIVSDSQDDGADHRLDGVVQLKFDQHCCYLLIDQQSHQVIVIDPVAALSERICNIIRCRHYQVQGVISSDAELAHVDGSLALLNQLFLAEREVDAWGWPVKSTASDLHIAGSQQQADAKLTVGDRQLSRVGSRQPLYLLSNSLNDAIDFAFIGKHREAQQLAGLVTNDTLLCPSDDDDNQLFFNLCELQSDCQAEVFHVDVPVGTDLAWLTDSELLILDVREQQEHLMQPIAAAGEVKNVPLTRLAQFVQQADAQTRQRPLVCVCRSGNRSRLAAAALVRQGFSQVQQLQGGIGFWLAEQQRSA</sequence>
<protein>
    <recommendedName>
        <fullName evidence="3">cysteine desulfurase</fullName>
        <ecNumber evidence="3">2.8.1.7</ecNumber>
    </recommendedName>
</protein>
<dbReference type="EC" id="2.8.1.7" evidence="3"/>
<dbReference type="SMART" id="SM00450">
    <property type="entry name" value="RHOD"/>
    <property type="match status" value="1"/>
</dbReference>
<dbReference type="Pfam" id="PF00581">
    <property type="entry name" value="Rhodanese"/>
    <property type="match status" value="1"/>
</dbReference>
<dbReference type="Gene3D" id="1.10.260.50">
    <property type="match status" value="1"/>
</dbReference>
<evidence type="ECO:0000256" key="9">
    <source>
        <dbReference type="RuleBase" id="RU004504"/>
    </source>
</evidence>
<evidence type="ECO:0000256" key="3">
    <source>
        <dbReference type="ARBA" id="ARBA00012239"/>
    </source>
</evidence>
<dbReference type="InterPro" id="IPR015424">
    <property type="entry name" value="PyrdxlP-dep_Trfase"/>
</dbReference>
<dbReference type="InterPro" id="IPR015422">
    <property type="entry name" value="PyrdxlP-dep_Trfase_small"/>
</dbReference>
<dbReference type="GO" id="GO:0046872">
    <property type="term" value="F:metal ion binding"/>
    <property type="evidence" value="ECO:0007669"/>
    <property type="project" value="UniProtKB-KW"/>
</dbReference>
<evidence type="ECO:0000313" key="12">
    <source>
        <dbReference type="Proteomes" id="UP000014115"/>
    </source>
</evidence>
<dbReference type="InterPro" id="IPR020578">
    <property type="entry name" value="Aminotrans_V_PyrdxlP_BS"/>
</dbReference>
<dbReference type="Proteomes" id="UP000014115">
    <property type="component" value="Unassembled WGS sequence"/>
</dbReference>
<dbReference type="Gene3D" id="3.60.15.10">
    <property type="entry name" value="Ribonuclease Z/Hydroxyacylglutathione hydrolase-like"/>
    <property type="match status" value="1"/>
</dbReference>
<evidence type="ECO:0000256" key="6">
    <source>
        <dbReference type="ARBA" id="ARBA00023004"/>
    </source>
</evidence>
<comment type="cofactor">
    <cofactor evidence="1 9">
        <name>pyridoxal 5'-phosphate</name>
        <dbReference type="ChEBI" id="CHEBI:597326"/>
    </cofactor>
</comment>
<accession>K2KBB1</accession>
<dbReference type="eggNOG" id="COG1104">
    <property type="taxonomic scope" value="Bacteria"/>
</dbReference>
<dbReference type="PANTHER" id="PTHR11601:SF34">
    <property type="entry name" value="CYSTEINE DESULFURASE"/>
    <property type="match status" value="1"/>
</dbReference>
<evidence type="ECO:0000256" key="7">
    <source>
        <dbReference type="ARBA" id="ARBA00023014"/>
    </source>
</evidence>
<dbReference type="RefSeq" id="WP_008488584.1">
    <property type="nucleotide sequence ID" value="NZ_AMRG01000007.1"/>
</dbReference>
<feature type="domain" description="Rhodanese" evidence="10">
    <location>
        <begin position="619"/>
        <end position="712"/>
    </location>
</feature>
<organism evidence="11 12">
    <name type="scientific">Idiomarina xiamenensis 10-D-4</name>
    <dbReference type="NCBI Taxonomy" id="740709"/>
    <lineage>
        <taxon>Bacteria</taxon>
        <taxon>Pseudomonadati</taxon>
        <taxon>Pseudomonadota</taxon>
        <taxon>Gammaproteobacteria</taxon>
        <taxon>Alteromonadales</taxon>
        <taxon>Idiomarinaceae</taxon>
        <taxon>Idiomarina</taxon>
    </lineage>
</organism>
<dbReference type="Gene3D" id="3.40.640.10">
    <property type="entry name" value="Type I PLP-dependent aspartate aminotransferase-like (Major domain)"/>
    <property type="match status" value="1"/>
</dbReference>
<dbReference type="AlphaFoldDB" id="K2KBB1"/>
<keyword evidence="4" id="KW-0479">Metal-binding</keyword>
<keyword evidence="7" id="KW-0411">Iron-sulfur</keyword>
<dbReference type="Pfam" id="PF00266">
    <property type="entry name" value="Aminotran_5"/>
    <property type="match status" value="1"/>
</dbReference>
<dbReference type="InterPro" id="IPR015421">
    <property type="entry name" value="PyrdxlP-dep_Trfase_major"/>
</dbReference>
<evidence type="ECO:0000256" key="8">
    <source>
        <dbReference type="ARBA" id="ARBA00050776"/>
    </source>
</evidence>
<evidence type="ECO:0000256" key="5">
    <source>
        <dbReference type="ARBA" id="ARBA00022898"/>
    </source>
</evidence>
<dbReference type="Gene3D" id="3.90.1150.10">
    <property type="entry name" value="Aspartate Aminotransferase, domain 1"/>
    <property type="match status" value="1"/>
</dbReference>
<dbReference type="PANTHER" id="PTHR11601">
    <property type="entry name" value="CYSTEINE DESULFURYLASE FAMILY MEMBER"/>
    <property type="match status" value="1"/>
</dbReference>
<evidence type="ECO:0000256" key="2">
    <source>
        <dbReference type="ARBA" id="ARBA00006490"/>
    </source>
</evidence>
<comment type="similarity">
    <text evidence="2">Belongs to the class-V pyridoxal-phosphate-dependent aminotransferase family. NifS/IscS subfamily.</text>
</comment>
<reference evidence="11 12" key="1">
    <citation type="journal article" date="2012" name="J. Bacteriol.">
        <title>Genome Sequence of Idiomarina xiamenensis Type Strain 10-D-4.</title>
        <authorList>
            <person name="Lai Q."/>
            <person name="Wang L."/>
            <person name="Wang W."/>
            <person name="Shao Z."/>
        </authorList>
    </citation>
    <scope>NUCLEOTIDE SEQUENCE [LARGE SCALE GENOMIC DNA]</scope>
    <source>
        <strain evidence="11 12">10-D-4</strain>
    </source>
</reference>
<dbReference type="OrthoDB" id="9808002at2"/>
<dbReference type="GO" id="GO:0031071">
    <property type="term" value="F:cysteine desulfurase activity"/>
    <property type="evidence" value="ECO:0007669"/>
    <property type="project" value="UniProtKB-EC"/>
</dbReference>
<dbReference type="SUPFAM" id="SSF52821">
    <property type="entry name" value="Rhodanese/Cell cycle control phosphatase"/>
    <property type="match status" value="1"/>
</dbReference>
<evidence type="ECO:0000256" key="4">
    <source>
        <dbReference type="ARBA" id="ARBA00022723"/>
    </source>
</evidence>
<dbReference type="PATRIC" id="fig|740709.3.peg.1422"/>
<comment type="catalytic activity">
    <reaction evidence="8">
        <text>(sulfur carrier)-H + L-cysteine = (sulfur carrier)-SH + L-alanine</text>
        <dbReference type="Rhea" id="RHEA:43892"/>
        <dbReference type="Rhea" id="RHEA-COMP:14737"/>
        <dbReference type="Rhea" id="RHEA-COMP:14739"/>
        <dbReference type="ChEBI" id="CHEBI:29917"/>
        <dbReference type="ChEBI" id="CHEBI:35235"/>
        <dbReference type="ChEBI" id="CHEBI:57972"/>
        <dbReference type="ChEBI" id="CHEBI:64428"/>
        <dbReference type="EC" id="2.8.1.7"/>
    </reaction>
</comment>
<dbReference type="STRING" id="740709.A10D4_06991"/>
<dbReference type="PROSITE" id="PS50206">
    <property type="entry name" value="RHODANESE_3"/>
    <property type="match status" value="1"/>
</dbReference>
<keyword evidence="12" id="KW-1185">Reference proteome</keyword>
<dbReference type="InterPro" id="IPR001763">
    <property type="entry name" value="Rhodanese-like_dom"/>
</dbReference>
<evidence type="ECO:0000259" key="10">
    <source>
        <dbReference type="PROSITE" id="PS50206"/>
    </source>
</evidence>
<keyword evidence="6" id="KW-0408">Iron</keyword>
<dbReference type="CDD" id="cd00158">
    <property type="entry name" value="RHOD"/>
    <property type="match status" value="1"/>
</dbReference>
<evidence type="ECO:0000256" key="1">
    <source>
        <dbReference type="ARBA" id="ARBA00001933"/>
    </source>
</evidence>
<evidence type="ECO:0000313" key="11">
    <source>
        <dbReference type="EMBL" id="EKE83872.1"/>
    </source>
</evidence>
<dbReference type="InterPro" id="IPR036873">
    <property type="entry name" value="Rhodanese-like_dom_sf"/>
</dbReference>
<comment type="caution">
    <text evidence="11">The sequence shown here is derived from an EMBL/GenBank/DDBJ whole genome shotgun (WGS) entry which is preliminary data.</text>
</comment>
<dbReference type="InterPro" id="IPR000192">
    <property type="entry name" value="Aminotrans_V_dom"/>
</dbReference>
<gene>
    <name evidence="11" type="ORF">A10D4_06991</name>
</gene>
<dbReference type="Gene3D" id="3.40.250.10">
    <property type="entry name" value="Rhodanese-like domain"/>
    <property type="match status" value="1"/>
</dbReference>
<dbReference type="SUPFAM" id="SSF53383">
    <property type="entry name" value="PLP-dependent transferases"/>
    <property type="match status" value="1"/>
</dbReference>
<name>K2KBB1_9GAMM</name>
<dbReference type="EMBL" id="AMRG01000007">
    <property type="protein sequence ID" value="EKE83872.1"/>
    <property type="molecule type" value="Genomic_DNA"/>
</dbReference>
<proteinExistence type="inferred from homology"/>